<name>A0ABP7JI38_9ACTN</name>
<accession>A0ABP7JI38</accession>
<evidence type="ECO:0000313" key="1">
    <source>
        <dbReference type="EMBL" id="GAA3845595.1"/>
    </source>
</evidence>
<evidence type="ECO:0000313" key="2">
    <source>
        <dbReference type="Proteomes" id="UP001500888"/>
    </source>
</evidence>
<dbReference type="Proteomes" id="UP001500888">
    <property type="component" value="Unassembled WGS sequence"/>
</dbReference>
<dbReference type="EMBL" id="BAAAZR010000063">
    <property type="protein sequence ID" value="GAA3845595.1"/>
    <property type="molecule type" value="Genomic_DNA"/>
</dbReference>
<reference evidence="2" key="1">
    <citation type="journal article" date="2019" name="Int. J. Syst. Evol. Microbiol.">
        <title>The Global Catalogue of Microorganisms (GCM) 10K type strain sequencing project: providing services to taxonomists for standard genome sequencing and annotation.</title>
        <authorList>
            <consortium name="The Broad Institute Genomics Platform"/>
            <consortium name="The Broad Institute Genome Sequencing Center for Infectious Disease"/>
            <person name="Wu L."/>
            <person name="Ma J."/>
        </authorList>
    </citation>
    <scope>NUCLEOTIDE SEQUENCE [LARGE SCALE GENOMIC DNA]</scope>
    <source>
        <strain evidence="2">JCM 16908</strain>
    </source>
</reference>
<comment type="caution">
    <text evidence="1">The sequence shown here is derived from an EMBL/GenBank/DDBJ whole genome shotgun (WGS) entry which is preliminary data.</text>
</comment>
<organism evidence="1 2">
    <name type="scientific">Sphaerisporangium flaviroseum</name>
    <dbReference type="NCBI Taxonomy" id="509199"/>
    <lineage>
        <taxon>Bacteria</taxon>
        <taxon>Bacillati</taxon>
        <taxon>Actinomycetota</taxon>
        <taxon>Actinomycetes</taxon>
        <taxon>Streptosporangiales</taxon>
        <taxon>Streptosporangiaceae</taxon>
        <taxon>Sphaerisporangium</taxon>
    </lineage>
</organism>
<keyword evidence="2" id="KW-1185">Reference proteome</keyword>
<sequence length="88" mass="9559">MQATYQPQALKPALIESPSAAITVGTGSAAAVTAVPGTHTTEAARTNAIFLTMATSTWDDRSRGRDREPKVEIGDDPSYYLRARRCYR</sequence>
<proteinExistence type="predicted"/>
<protein>
    <submittedName>
        <fullName evidence="1">Uncharacterized protein</fullName>
    </submittedName>
</protein>
<gene>
    <name evidence="1" type="ORF">GCM10022226_81130</name>
</gene>